<proteinExistence type="predicted"/>
<name>A0A269ZG06_9MICO</name>
<gene>
    <name evidence="2" type="ORF">B8X04_02165</name>
</gene>
<comment type="caution">
    <text evidence="2">The sequence shown here is derived from an EMBL/GenBank/DDBJ whole genome shotgun (WGS) entry which is preliminary data.</text>
</comment>
<evidence type="ECO:0000259" key="1">
    <source>
        <dbReference type="Pfam" id="PF18863"/>
    </source>
</evidence>
<sequence>MGHRARRTIVQTDGLDTETRTAFWNVIVIFREIVGGKQRHPRYARSTIEELLLRLWARYFKSPIDDKPSSFDVWQDIKEVILRSSWVDAFDLVELLAKILAELDRERGEEYSALFADTLNDRFEQYLVGYRFINNEIVPIDSNIDIDSIDGALSASGVIPGAHRALERAVELLADRESPDYANSVKEAISAVEAVINKITGQSTLGGGLKQLSASGVVLHPALVTGWSNIYGWASDENGVRHGGVDAASIDQAMAKYMLVTCSAFVAYLIEEGRKAGRISEISVP</sequence>
<dbReference type="EMBL" id="NCWY01000002">
    <property type="protein sequence ID" value="PAK96732.1"/>
    <property type="molecule type" value="Genomic_DNA"/>
</dbReference>
<dbReference type="InterPro" id="IPR049503">
    <property type="entry name" value="AbiJ_NTD4"/>
</dbReference>
<dbReference type="Proteomes" id="UP000216867">
    <property type="component" value="Unassembled WGS sequence"/>
</dbReference>
<evidence type="ECO:0000313" key="3">
    <source>
        <dbReference type="Proteomes" id="UP000216867"/>
    </source>
</evidence>
<accession>A0A269ZG06</accession>
<reference evidence="2 3" key="1">
    <citation type="submission" date="2017-04" db="EMBL/GenBank/DDBJ databases">
        <title>Kefir bacterial isolates.</title>
        <authorList>
            <person name="Kim Y."/>
            <person name="Blasche S."/>
            <person name="Patil K.R."/>
        </authorList>
    </citation>
    <scope>NUCLEOTIDE SEQUENCE [LARGE SCALE GENOMIC DNA]</scope>
    <source>
        <strain evidence="2 3">OG2</strain>
    </source>
</reference>
<protein>
    <recommendedName>
        <fullName evidence="1">HEPN AbiJ-N-terminal domain-containing protein</fullName>
    </recommendedName>
</protein>
<evidence type="ECO:0000313" key="2">
    <source>
        <dbReference type="EMBL" id="PAK96732.1"/>
    </source>
</evidence>
<dbReference type="Pfam" id="PF18863">
    <property type="entry name" value="AbiJ_NTD4"/>
    <property type="match status" value="1"/>
</dbReference>
<dbReference type="AlphaFoldDB" id="A0A269ZG06"/>
<feature type="domain" description="HEPN AbiJ-N-terminal" evidence="1">
    <location>
        <begin position="6"/>
        <end position="154"/>
    </location>
</feature>
<organism evidence="2 3">
    <name type="scientific">Brevibacterium casei</name>
    <dbReference type="NCBI Taxonomy" id="33889"/>
    <lineage>
        <taxon>Bacteria</taxon>
        <taxon>Bacillati</taxon>
        <taxon>Actinomycetota</taxon>
        <taxon>Actinomycetes</taxon>
        <taxon>Micrococcales</taxon>
        <taxon>Brevibacteriaceae</taxon>
        <taxon>Brevibacterium</taxon>
    </lineage>
</organism>